<sequence length="423" mass="44829">MMLCSPTQLALARPRSVSALAVPYAEDGCSTSGSFSFHAAPKRHVRKAPAVVANVRPAYRRAARGSAVRVQASDQHGEVVLVGDIGGTNARLSLWGTNSSHQPVELMAKTFPTQDHWVGTGFTEVLKKYMAAAAAQGLAPKAAALAFAGVVEDNRCDMTNTPWEVDGSALEKEFGIKFALMNDFEAVGYGVPALDPVTDMVTLNRGVTKDMAPKVVMGPGTGLGAAQLMWDEGRQDYKVWPGEGSHATFAPRGWKQQALAAYAAQQLGGHVEIEQVACGPGLELIYSFLLSDEPANRRGIAMGAAHAKKSSAITSGALNESDPLAEEAVDMFMAIVGAEAGAMALRCLAKGGVYIAGGITPRLLPRLRKCPSGGGALLDGFMARNLRPRFREVLATIPLYVITNDKVGQIGAREYAKKLAHIK</sequence>
<protein>
    <recommendedName>
        <fullName evidence="4">Glucokinase</fullName>
    </recommendedName>
</protein>
<accession>A0A7S0WGP6</accession>
<keyword evidence="1" id="KW-0808">Transferase</keyword>
<gene>
    <name evidence="3" type="ORF">CLEI1391_LOCUS1859</name>
</gene>
<evidence type="ECO:0000256" key="1">
    <source>
        <dbReference type="ARBA" id="ARBA00022679"/>
    </source>
</evidence>
<name>A0A7S0WGP6_9CHLO</name>
<dbReference type="EMBL" id="HBFB01003559">
    <property type="protein sequence ID" value="CAD8666267.1"/>
    <property type="molecule type" value="Transcribed_RNA"/>
</dbReference>
<dbReference type="Gene3D" id="3.40.367.20">
    <property type="match status" value="1"/>
</dbReference>
<organism evidence="3">
    <name type="scientific">Chlamydomonas leiostraca</name>
    <dbReference type="NCBI Taxonomy" id="1034604"/>
    <lineage>
        <taxon>Eukaryota</taxon>
        <taxon>Viridiplantae</taxon>
        <taxon>Chlorophyta</taxon>
        <taxon>core chlorophytes</taxon>
        <taxon>Chlorophyceae</taxon>
        <taxon>CS clade</taxon>
        <taxon>Chlamydomonadales</taxon>
        <taxon>Chlamydomonadaceae</taxon>
        <taxon>Chlamydomonas</taxon>
    </lineage>
</organism>
<dbReference type="Pfam" id="PF02685">
    <property type="entry name" value="Glucokinase"/>
    <property type="match status" value="1"/>
</dbReference>
<proteinExistence type="predicted"/>
<evidence type="ECO:0008006" key="4">
    <source>
        <dbReference type="Google" id="ProtNLM"/>
    </source>
</evidence>
<dbReference type="InterPro" id="IPR043129">
    <property type="entry name" value="ATPase_NBD"/>
</dbReference>
<dbReference type="InterPro" id="IPR003836">
    <property type="entry name" value="Glucokinase"/>
</dbReference>
<dbReference type="PANTHER" id="PTHR47363:SF1">
    <property type="entry name" value="GLUCOKINASE"/>
    <property type="match status" value="1"/>
</dbReference>
<evidence type="ECO:0000256" key="2">
    <source>
        <dbReference type="ARBA" id="ARBA00022777"/>
    </source>
</evidence>
<dbReference type="GO" id="GO:0004340">
    <property type="term" value="F:glucokinase activity"/>
    <property type="evidence" value="ECO:0007669"/>
    <property type="project" value="InterPro"/>
</dbReference>
<dbReference type="CDD" id="cd24008">
    <property type="entry name" value="ASKHA_NBD_GLK"/>
    <property type="match status" value="1"/>
</dbReference>
<dbReference type="GO" id="GO:0005536">
    <property type="term" value="F:D-glucose binding"/>
    <property type="evidence" value="ECO:0007669"/>
    <property type="project" value="InterPro"/>
</dbReference>
<dbReference type="GO" id="GO:0006096">
    <property type="term" value="P:glycolytic process"/>
    <property type="evidence" value="ECO:0007669"/>
    <property type="project" value="InterPro"/>
</dbReference>
<evidence type="ECO:0000313" key="3">
    <source>
        <dbReference type="EMBL" id="CAD8666267.1"/>
    </source>
</evidence>
<dbReference type="GO" id="GO:0005524">
    <property type="term" value="F:ATP binding"/>
    <property type="evidence" value="ECO:0007669"/>
    <property type="project" value="InterPro"/>
</dbReference>
<dbReference type="SUPFAM" id="SSF53067">
    <property type="entry name" value="Actin-like ATPase domain"/>
    <property type="match status" value="1"/>
</dbReference>
<dbReference type="Gene3D" id="3.30.420.40">
    <property type="match status" value="1"/>
</dbReference>
<reference evidence="3" key="1">
    <citation type="submission" date="2021-01" db="EMBL/GenBank/DDBJ databases">
        <authorList>
            <person name="Corre E."/>
            <person name="Pelletier E."/>
            <person name="Niang G."/>
            <person name="Scheremetjew M."/>
            <person name="Finn R."/>
            <person name="Kale V."/>
            <person name="Holt S."/>
            <person name="Cochrane G."/>
            <person name="Meng A."/>
            <person name="Brown T."/>
            <person name="Cohen L."/>
        </authorList>
    </citation>
    <scope>NUCLEOTIDE SEQUENCE</scope>
    <source>
        <strain evidence="3">SAG 11-49</strain>
    </source>
</reference>
<dbReference type="PANTHER" id="PTHR47363">
    <property type="entry name" value="GLUCOKINASE"/>
    <property type="match status" value="1"/>
</dbReference>
<dbReference type="AlphaFoldDB" id="A0A7S0WGP6"/>
<keyword evidence="2" id="KW-0418">Kinase</keyword>